<reference evidence="1" key="2">
    <citation type="journal article" date="2023" name="Int. J. Mol. Sci.">
        <title>De Novo Assembly and Annotation of 11 Diverse Shrub Willow (Salix) Genomes Reveals Novel Gene Organization in Sex-Linked Regions.</title>
        <authorList>
            <person name="Hyden B."/>
            <person name="Feng K."/>
            <person name="Yates T.B."/>
            <person name="Jawdy S."/>
            <person name="Cereghino C."/>
            <person name="Smart L.B."/>
            <person name="Muchero W."/>
        </authorList>
    </citation>
    <scope>NUCLEOTIDE SEQUENCE</scope>
    <source>
        <tissue evidence="1">Shoot tip</tissue>
    </source>
</reference>
<protein>
    <submittedName>
        <fullName evidence="1">Uncharacterized protein</fullName>
    </submittedName>
</protein>
<accession>A0A9Q0VGA3</accession>
<sequence>MAEPLISLLLERFTMVLFQQVQEEVNIVQGVKKQADKLKSNLIDGAMQFLDGKREMLKKIFTTIRRYDVPSSDLLAFVSIKWFGVVTLPLRSKKLVKKWMRLPMKELGMASKFTEPLMKYNDQQVPLFLMN</sequence>
<comment type="caution">
    <text evidence="1">The sequence shown here is derived from an EMBL/GenBank/DDBJ whole genome shotgun (WGS) entry which is preliminary data.</text>
</comment>
<gene>
    <name evidence="1" type="ORF">OIU79_029300</name>
</gene>
<dbReference type="OrthoDB" id="850773at2759"/>
<dbReference type="EMBL" id="JAPFFK010000008">
    <property type="protein sequence ID" value="KAJ6748144.1"/>
    <property type="molecule type" value="Genomic_DNA"/>
</dbReference>
<organism evidence="1 2">
    <name type="scientific">Salix purpurea</name>
    <name type="common">Purple osier willow</name>
    <dbReference type="NCBI Taxonomy" id="77065"/>
    <lineage>
        <taxon>Eukaryota</taxon>
        <taxon>Viridiplantae</taxon>
        <taxon>Streptophyta</taxon>
        <taxon>Embryophyta</taxon>
        <taxon>Tracheophyta</taxon>
        <taxon>Spermatophyta</taxon>
        <taxon>Magnoliopsida</taxon>
        <taxon>eudicotyledons</taxon>
        <taxon>Gunneridae</taxon>
        <taxon>Pentapetalae</taxon>
        <taxon>rosids</taxon>
        <taxon>fabids</taxon>
        <taxon>Malpighiales</taxon>
        <taxon>Salicaceae</taxon>
        <taxon>Saliceae</taxon>
        <taxon>Salix</taxon>
    </lineage>
</organism>
<evidence type="ECO:0000313" key="1">
    <source>
        <dbReference type="EMBL" id="KAJ6748144.1"/>
    </source>
</evidence>
<dbReference type="AlphaFoldDB" id="A0A9Q0VGA3"/>
<keyword evidence="2" id="KW-1185">Reference proteome</keyword>
<name>A0A9Q0VGA3_SALPP</name>
<evidence type="ECO:0000313" key="2">
    <source>
        <dbReference type="Proteomes" id="UP001151532"/>
    </source>
</evidence>
<dbReference type="Proteomes" id="UP001151532">
    <property type="component" value="Chromosome 12"/>
</dbReference>
<proteinExistence type="predicted"/>
<reference evidence="1" key="1">
    <citation type="submission" date="2022-11" db="EMBL/GenBank/DDBJ databases">
        <authorList>
            <person name="Hyden B.L."/>
            <person name="Feng K."/>
            <person name="Yates T."/>
            <person name="Jawdy S."/>
            <person name="Smart L.B."/>
            <person name="Muchero W."/>
        </authorList>
    </citation>
    <scope>NUCLEOTIDE SEQUENCE</scope>
    <source>
        <tissue evidence="1">Shoot tip</tissue>
    </source>
</reference>